<protein>
    <recommendedName>
        <fullName evidence="1">ESAT-6-like protein</fullName>
    </recommendedName>
</protein>
<dbReference type="Pfam" id="PF06013">
    <property type="entry name" value="WXG100"/>
    <property type="match status" value="1"/>
</dbReference>
<sequence length="98" mass="11260">MLRCDITPEELKSSAKIFKSKSDEIMSRISGLKTSVDICGATWQGLGHDAFENKYKTIEKDIRNIAKNLDHIAWELNKTADSLKQADEREKRNFRAIF</sequence>
<dbReference type="Gene3D" id="1.10.287.1060">
    <property type="entry name" value="ESAT-6-like"/>
    <property type="match status" value="1"/>
</dbReference>
<evidence type="ECO:0000313" key="4">
    <source>
        <dbReference type="Proteomes" id="UP000190951"/>
    </source>
</evidence>
<dbReference type="InterPro" id="IPR036689">
    <property type="entry name" value="ESAT-6-like_sf"/>
</dbReference>
<evidence type="ECO:0000313" key="2">
    <source>
        <dbReference type="EMBL" id="URZ12929.1"/>
    </source>
</evidence>
<comment type="similarity">
    <text evidence="1">Belongs to the WXG100 family.</text>
</comment>
<name>A0A1S8LPW3_9CLOT</name>
<reference evidence="2 4" key="1">
    <citation type="submission" date="2022-04" db="EMBL/GenBank/DDBJ databases">
        <title>Genome sequence of C. roseum typestrain.</title>
        <authorList>
            <person name="Poehlein A."/>
            <person name="Schoch T."/>
            <person name="Duerre P."/>
            <person name="Daniel R."/>
        </authorList>
    </citation>
    <scope>NUCLEOTIDE SEQUENCE [LARGE SCALE GENOMIC DNA]</scope>
    <source>
        <strain evidence="2 4">DSM 7320</strain>
    </source>
</reference>
<dbReference type="Proteomes" id="UP000190951">
    <property type="component" value="Chromosome"/>
</dbReference>
<dbReference type="RefSeq" id="WP_077836274.1">
    <property type="nucleotide sequence ID" value="NZ_CP096983.1"/>
</dbReference>
<dbReference type="EMBL" id="CP096983">
    <property type="protein sequence ID" value="URZ12929.1"/>
    <property type="molecule type" value="Genomic_DNA"/>
</dbReference>
<dbReference type="AlphaFoldDB" id="A0A1S8LPW3"/>
<keyword evidence="4" id="KW-1185">Reference proteome</keyword>
<dbReference type="InterPro" id="IPR010310">
    <property type="entry name" value="T7SS_ESAT-6-like"/>
</dbReference>
<evidence type="ECO:0000256" key="1">
    <source>
        <dbReference type="RuleBase" id="RU362001"/>
    </source>
</evidence>
<evidence type="ECO:0000313" key="3">
    <source>
        <dbReference type="EMBL" id="URZ13524.1"/>
    </source>
</evidence>
<organism evidence="2 4">
    <name type="scientific">Clostridium felsineum</name>
    <dbReference type="NCBI Taxonomy" id="36839"/>
    <lineage>
        <taxon>Bacteria</taxon>
        <taxon>Bacillati</taxon>
        <taxon>Bacillota</taxon>
        <taxon>Clostridia</taxon>
        <taxon>Eubacteriales</taxon>
        <taxon>Clostridiaceae</taxon>
        <taxon>Clostridium</taxon>
    </lineage>
</organism>
<dbReference type="KEGG" id="crw:CROST_036750"/>
<dbReference type="SUPFAM" id="SSF140453">
    <property type="entry name" value="EsxAB dimer-like"/>
    <property type="match status" value="1"/>
</dbReference>
<gene>
    <name evidence="2" type="primary">esxA_2</name>
    <name evidence="3" type="synonym">esxA_3</name>
    <name evidence="2" type="ORF">CROST_036750</name>
    <name evidence="3" type="ORF">CROST_042900</name>
</gene>
<dbReference type="KEGG" id="crw:CROST_042900"/>
<dbReference type="STRING" id="84029.CROST_00510"/>
<dbReference type="EMBL" id="CP096983">
    <property type="protein sequence ID" value="URZ13524.1"/>
    <property type="molecule type" value="Genomic_DNA"/>
</dbReference>
<proteinExistence type="inferred from homology"/>
<accession>A0A1S8LPW3</accession>
<dbReference type="NCBIfam" id="TIGR03930">
    <property type="entry name" value="WXG100_ESAT6"/>
    <property type="match status" value="1"/>
</dbReference>